<name>A0A6J4L3C1_9BACT</name>
<dbReference type="EMBL" id="CADCTW010000095">
    <property type="protein sequence ID" value="CAA9321823.1"/>
    <property type="molecule type" value="Genomic_DNA"/>
</dbReference>
<protein>
    <submittedName>
        <fullName evidence="2">RidA/YER057c/UK114 superfamily protein</fullName>
    </submittedName>
</protein>
<dbReference type="AlphaFoldDB" id="A0A6J4L3C1"/>
<organism evidence="2">
    <name type="scientific">uncultured Gemmatimonadota bacterium</name>
    <dbReference type="NCBI Taxonomy" id="203437"/>
    <lineage>
        <taxon>Bacteria</taxon>
        <taxon>Pseudomonadati</taxon>
        <taxon>Gemmatimonadota</taxon>
        <taxon>environmental samples</taxon>
    </lineage>
</organism>
<feature type="non-terminal residue" evidence="2">
    <location>
        <position position="137"/>
    </location>
</feature>
<feature type="region of interest" description="Disordered" evidence="1">
    <location>
        <begin position="1"/>
        <end position="137"/>
    </location>
</feature>
<reference evidence="2" key="1">
    <citation type="submission" date="2020-02" db="EMBL/GenBank/DDBJ databases">
        <authorList>
            <person name="Meier V. D."/>
        </authorList>
    </citation>
    <scope>NUCLEOTIDE SEQUENCE</scope>
    <source>
        <strain evidence="2">AVDCRST_MAG68</strain>
    </source>
</reference>
<feature type="non-terminal residue" evidence="2">
    <location>
        <position position="1"/>
    </location>
</feature>
<feature type="compositionally biased region" description="Basic and acidic residues" evidence="1">
    <location>
        <begin position="49"/>
        <end position="60"/>
    </location>
</feature>
<feature type="compositionally biased region" description="Basic and acidic residues" evidence="1">
    <location>
        <begin position="118"/>
        <end position="137"/>
    </location>
</feature>
<sequence length="137" mass="15235">GFSPKGPHRPGARRHRPVQPGHRRQRHGVHRRPDRARPPDHAAPGGRRGGADRAGDEEPARGAGGGRLRPVRRGQDDGVPARHERLRGDERGVRPPLRRPRPGALHRAGRRPPAQLRGGDRVRRPGHDPRSHEPAWL</sequence>
<accession>A0A6J4L3C1</accession>
<feature type="compositionally biased region" description="Basic residues" evidence="1">
    <location>
        <begin position="1"/>
        <end position="34"/>
    </location>
</feature>
<feature type="compositionally biased region" description="Basic and acidic residues" evidence="1">
    <location>
        <begin position="73"/>
        <end position="93"/>
    </location>
</feature>
<evidence type="ECO:0000313" key="2">
    <source>
        <dbReference type="EMBL" id="CAA9321823.1"/>
    </source>
</evidence>
<feature type="compositionally biased region" description="Low complexity" evidence="1">
    <location>
        <begin position="102"/>
        <end position="114"/>
    </location>
</feature>
<gene>
    <name evidence="2" type="ORF">AVDCRST_MAG68-1968</name>
</gene>
<evidence type="ECO:0000256" key="1">
    <source>
        <dbReference type="SAM" id="MobiDB-lite"/>
    </source>
</evidence>
<proteinExistence type="predicted"/>